<evidence type="ECO:0000256" key="7">
    <source>
        <dbReference type="ARBA" id="ARBA00023136"/>
    </source>
</evidence>
<comment type="subunit">
    <text evidence="9">Homodimer.</text>
</comment>
<dbReference type="Gene3D" id="1.25.60.10">
    <property type="entry name" value="MgtE N-terminal domain-like"/>
    <property type="match status" value="1"/>
</dbReference>
<evidence type="ECO:0000256" key="5">
    <source>
        <dbReference type="ARBA" id="ARBA00022842"/>
    </source>
</evidence>
<dbReference type="InterPro" id="IPR000644">
    <property type="entry name" value="CBS_dom"/>
</dbReference>
<dbReference type="SMART" id="SM00924">
    <property type="entry name" value="MgtE_N"/>
    <property type="match status" value="1"/>
</dbReference>
<dbReference type="EMBL" id="JAENIK010000012">
    <property type="protein sequence ID" value="MBK1817694.1"/>
    <property type="molecule type" value="Genomic_DNA"/>
</dbReference>
<dbReference type="CDD" id="cd04606">
    <property type="entry name" value="CBS_pair_Mg_transporter"/>
    <property type="match status" value="1"/>
</dbReference>
<feature type="domain" description="CBS" evidence="10">
    <location>
        <begin position="212"/>
        <end position="268"/>
    </location>
</feature>
<dbReference type="SUPFAM" id="SSF161093">
    <property type="entry name" value="MgtE membrane domain-like"/>
    <property type="match status" value="1"/>
</dbReference>
<dbReference type="PANTHER" id="PTHR43773">
    <property type="entry name" value="MAGNESIUM TRANSPORTER MGTE"/>
    <property type="match status" value="1"/>
</dbReference>
<dbReference type="PANTHER" id="PTHR43773:SF1">
    <property type="entry name" value="MAGNESIUM TRANSPORTER MGTE"/>
    <property type="match status" value="1"/>
</dbReference>
<sequence length="474" mass="51902">MEPAPQPPRVAEEYMETPMNELLRALDASDGSALLAAAEDIHYADLAHLYENLDDEKRDLLLKTIGPELATDVVAELPYPLIEGALNHFKPAQLRVLLGNLSDDDRVDVFQVVSEEAQVRFFSLLGPRDKELTRNLLKYEEDTAGGRMTTHVGRITADMTVKQAITVLRRDREDAETLARIFVVDAQGRLVGKVRLRDLAFSTWDTPIHDIMEEADETILASADQEEAARILSKYDLIVLPVVDEFHHLLGVLTYDDALEILQEESTEDIEKLSGIGGEQSEVSYLNTSVVEQYQRRVSWLIGLAFLSVVSGYVMFRFSAVLEKAFVLSLFLPMVVAAGGNSGGQAATMVIRAMTLGEIKTGNALRIAWKEARTGILLGLTLGVTMAVFISFILPHIQRGTGADFDFLHLAFAVSSALIVQVLSATVLGALLPICARAIKLDPAVVSAPSLASTVDISGMMIYFTTVGAILHLH</sequence>
<keyword evidence="3 9" id="KW-0813">Transport</keyword>
<organism evidence="11 12">
    <name type="scientific">Luteolibacter yonseiensis</name>
    <dbReference type="NCBI Taxonomy" id="1144680"/>
    <lineage>
        <taxon>Bacteria</taxon>
        <taxon>Pseudomonadati</taxon>
        <taxon>Verrucomicrobiota</taxon>
        <taxon>Verrucomicrobiia</taxon>
        <taxon>Verrucomicrobiales</taxon>
        <taxon>Verrucomicrobiaceae</taxon>
        <taxon>Luteolibacter</taxon>
    </lineage>
</organism>
<feature type="transmembrane region" description="Helical" evidence="9">
    <location>
        <begin position="407"/>
        <end position="432"/>
    </location>
</feature>
<dbReference type="SMART" id="SM00116">
    <property type="entry name" value="CBS"/>
    <property type="match status" value="2"/>
</dbReference>
<protein>
    <recommendedName>
        <fullName evidence="9">Magnesium transporter MgtE</fullName>
    </recommendedName>
</protein>
<dbReference type="Pfam" id="PF01769">
    <property type="entry name" value="MgtE"/>
    <property type="match status" value="1"/>
</dbReference>
<evidence type="ECO:0000256" key="3">
    <source>
        <dbReference type="ARBA" id="ARBA00022448"/>
    </source>
</evidence>
<keyword evidence="7 9" id="KW-0472">Membrane</keyword>
<evidence type="ECO:0000313" key="12">
    <source>
        <dbReference type="Proteomes" id="UP000600139"/>
    </source>
</evidence>
<reference evidence="11" key="1">
    <citation type="submission" date="2021-01" db="EMBL/GenBank/DDBJ databases">
        <title>Modified the classification status of verrucomicrobia.</title>
        <authorList>
            <person name="Feng X."/>
        </authorList>
    </citation>
    <scope>NUCLEOTIDE SEQUENCE</scope>
    <source>
        <strain evidence="11">JCM 18052</strain>
    </source>
</reference>
<feature type="transmembrane region" description="Helical" evidence="9">
    <location>
        <begin position="375"/>
        <end position="395"/>
    </location>
</feature>
<keyword evidence="8" id="KW-0129">CBS domain</keyword>
<dbReference type="InterPro" id="IPR046342">
    <property type="entry name" value="CBS_dom_sf"/>
</dbReference>
<dbReference type="SUPFAM" id="SSF158791">
    <property type="entry name" value="MgtE N-terminal domain-like"/>
    <property type="match status" value="1"/>
</dbReference>
<evidence type="ECO:0000259" key="10">
    <source>
        <dbReference type="PROSITE" id="PS51371"/>
    </source>
</evidence>
<dbReference type="GO" id="GO:0046872">
    <property type="term" value="F:metal ion binding"/>
    <property type="evidence" value="ECO:0007669"/>
    <property type="project" value="UniProtKB-KW"/>
</dbReference>
<dbReference type="GO" id="GO:0015095">
    <property type="term" value="F:magnesium ion transmembrane transporter activity"/>
    <property type="evidence" value="ECO:0007669"/>
    <property type="project" value="UniProtKB-UniRule"/>
</dbReference>
<dbReference type="PROSITE" id="PS51371">
    <property type="entry name" value="CBS"/>
    <property type="match status" value="2"/>
</dbReference>
<evidence type="ECO:0000256" key="4">
    <source>
        <dbReference type="ARBA" id="ARBA00022692"/>
    </source>
</evidence>
<dbReference type="NCBIfam" id="TIGR00400">
    <property type="entry name" value="mgtE"/>
    <property type="match status" value="1"/>
</dbReference>
<evidence type="ECO:0000256" key="6">
    <source>
        <dbReference type="ARBA" id="ARBA00022989"/>
    </source>
</evidence>
<proteinExistence type="inferred from homology"/>
<dbReference type="InterPro" id="IPR038076">
    <property type="entry name" value="MgtE_N_sf"/>
</dbReference>
<dbReference type="Pfam" id="PF03448">
    <property type="entry name" value="MgtE_N"/>
    <property type="match status" value="1"/>
</dbReference>
<feature type="transmembrane region" description="Helical" evidence="9">
    <location>
        <begin position="298"/>
        <end position="318"/>
    </location>
</feature>
<comment type="caution">
    <text evidence="11">The sequence shown here is derived from an EMBL/GenBank/DDBJ whole genome shotgun (WGS) entry which is preliminary data.</text>
</comment>
<dbReference type="Proteomes" id="UP000600139">
    <property type="component" value="Unassembled WGS sequence"/>
</dbReference>
<evidence type="ECO:0000256" key="9">
    <source>
        <dbReference type="RuleBase" id="RU362011"/>
    </source>
</evidence>
<dbReference type="GO" id="GO:0005886">
    <property type="term" value="C:plasma membrane"/>
    <property type="evidence" value="ECO:0007669"/>
    <property type="project" value="UniProtKB-SubCell"/>
</dbReference>
<evidence type="ECO:0000256" key="8">
    <source>
        <dbReference type="PROSITE-ProRule" id="PRU00703"/>
    </source>
</evidence>
<feature type="transmembrane region" description="Helical" evidence="9">
    <location>
        <begin position="444"/>
        <end position="471"/>
    </location>
</feature>
<dbReference type="AlphaFoldDB" id="A0A934R668"/>
<dbReference type="SUPFAM" id="SSF54631">
    <property type="entry name" value="CBS-domain pair"/>
    <property type="match status" value="1"/>
</dbReference>
<evidence type="ECO:0000256" key="1">
    <source>
        <dbReference type="ARBA" id="ARBA00004141"/>
    </source>
</evidence>
<dbReference type="InterPro" id="IPR006667">
    <property type="entry name" value="SLC41_membr_dom"/>
</dbReference>
<evidence type="ECO:0000313" key="11">
    <source>
        <dbReference type="EMBL" id="MBK1817694.1"/>
    </source>
</evidence>
<evidence type="ECO:0000256" key="2">
    <source>
        <dbReference type="ARBA" id="ARBA00009749"/>
    </source>
</evidence>
<keyword evidence="9" id="KW-1003">Cell membrane</keyword>
<comment type="similarity">
    <text evidence="2 9">Belongs to the SLC41A transporter family.</text>
</comment>
<dbReference type="InterPro" id="IPR006669">
    <property type="entry name" value="MgtE_transporter"/>
</dbReference>
<dbReference type="Gene3D" id="1.10.357.20">
    <property type="entry name" value="SLC41 divalent cation transporters, integral membrane domain"/>
    <property type="match status" value="1"/>
</dbReference>
<feature type="transmembrane region" description="Helical" evidence="9">
    <location>
        <begin position="330"/>
        <end position="354"/>
    </location>
</feature>
<keyword evidence="9" id="KW-0479">Metal-binding</keyword>
<dbReference type="Pfam" id="PF00571">
    <property type="entry name" value="CBS"/>
    <property type="match status" value="2"/>
</dbReference>
<dbReference type="InterPro" id="IPR036739">
    <property type="entry name" value="SLC41_membr_dom_sf"/>
</dbReference>
<accession>A0A934R668</accession>
<dbReference type="InterPro" id="IPR006668">
    <property type="entry name" value="Mg_transptr_MgtE_intracell_dom"/>
</dbReference>
<keyword evidence="12" id="KW-1185">Reference proteome</keyword>
<gene>
    <name evidence="11" type="primary">mgtE</name>
    <name evidence="11" type="ORF">JIN84_18895</name>
</gene>
<dbReference type="Gene3D" id="3.10.580.10">
    <property type="entry name" value="CBS-domain"/>
    <property type="match status" value="1"/>
</dbReference>
<keyword evidence="5 9" id="KW-0460">Magnesium</keyword>
<keyword evidence="4 9" id="KW-0812">Transmembrane</keyword>
<comment type="function">
    <text evidence="9">Acts as a magnesium transporter.</text>
</comment>
<keyword evidence="6 9" id="KW-1133">Transmembrane helix</keyword>
<feature type="domain" description="CBS" evidence="10">
    <location>
        <begin position="148"/>
        <end position="211"/>
    </location>
</feature>
<name>A0A934R668_9BACT</name>
<comment type="subcellular location">
    <subcellularLocation>
        <location evidence="9">Cell membrane</location>
        <topology evidence="9">Multi-pass membrane protein</topology>
    </subcellularLocation>
    <subcellularLocation>
        <location evidence="1">Membrane</location>
        <topology evidence="1">Multi-pass membrane protein</topology>
    </subcellularLocation>
</comment>